<proteinExistence type="predicted"/>
<organism evidence="4 5">
    <name type="scientific">Rhynchosporium graminicola</name>
    <dbReference type="NCBI Taxonomy" id="2792576"/>
    <lineage>
        <taxon>Eukaryota</taxon>
        <taxon>Fungi</taxon>
        <taxon>Dikarya</taxon>
        <taxon>Ascomycota</taxon>
        <taxon>Pezizomycotina</taxon>
        <taxon>Leotiomycetes</taxon>
        <taxon>Helotiales</taxon>
        <taxon>Ploettnerulaceae</taxon>
        <taxon>Rhynchosporium</taxon>
    </lineage>
</organism>
<feature type="region of interest" description="Disordered" evidence="1">
    <location>
        <begin position="291"/>
        <end position="326"/>
    </location>
</feature>
<accession>A0A1E1LLE5</accession>
<feature type="signal peptide" evidence="2">
    <location>
        <begin position="1"/>
        <end position="19"/>
    </location>
</feature>
<reference evidence="5" key="1">
    <citation type="submission" date="2016-03" db="EMBL/GenBank/DDBJ databases">
        <authorList>
            <person name="Ploux O."/>
        </authorList>
    </citation>
    <scope>NUCLEOTIDE SEQUENCE [LARGE SCALE GENOMIC DNA]</scope>
    <source>
        <strain evidence="5">UK7</strain>
    </source>
</reference>
<dbReference type="Gene3D" id="2.60.120.1160">
    <property type="match status" value="1"/>
</dbReference>
<keyword evidence="5" id="KW-1185">Reference proteome</keyword>
<dbReference type="PANTHER" id="PTHR34612">
    <property type="entry name" value="GH131_N DOMAIN-CONTAINING PROTEIN"/>
    <property type="match status" value="1"/>
</dbReference>
<dbReference type="InterPro" id="IPR041524">
    <property type="entry name" value="GH131_N"/>
</dbReference>
<gene>
    <name evidence="4" type="ORF">RCO7_01317</name>
</gene>
<dbReference type="Pfam" id="PF18271">
    <property type="entry name" value="GH131_N"/>
    <property type="match status" value="1"/>
</dbReference>
<evidence type="ECO:0000313" key="4">
    <source>
        <dbReference type="EMBL" id="CZT11323.1"/>
    </source>
</evidence>
<dbReference type="InParanoid" id="A0A1E1LLE5"/>
<name>A0A1E1LLE5_9HELO</name>
<comment type="caution">
    <text evidence="4">The sequence shown here is derived from an EMBL/GenBank/DDBJ whole genome shotgun (WGS) entry which is preliminary data.</text>
</comment>
<dbReference type="AlphaFoldDB" id="A0A1E1LLE5"/>
<dbReference type="PANTHER" id="PTHR34612:SF2">
    <property type="entry name" value="GLYCOSIDE HYDROLASE 131 CATALYTIC N-TERMINAL DOMAIN-CONTAINING PROTEIN"/>
    <property type="match status" value="1"/>
</dbReference>
<keyword evidence="2" id="KW-0732">Signal</keyword>
<evidence type="ECO:0000256" key="2">
    <source>
        <dbReference type="SAM" id="SignalP"/>
    </source>
</evidence>
<dbReference type="STRING" id="914237.A0A1E1LLE5"/>
<feature type="domain" description="Glycoside hydrolase 131 catalytic N-terminal" evidence="3">
    <location>
        <begin position="24"/>
        <end position="286"/>
    </location>
</feature>
<feature type="chain" id="PRO_5009447325" evidence="2">
    <location>
        <begin position="20"/>
        <end position="326"/>
    </location>
</feature>
<feature type="compositionally biased region" description="Low complexity" evidence="1">
    <location>
        <begin position="291"/>
        <end position="305"/>
    </location>
</feature>
<evidence type="ECO:0000256" key="1">
    <source>
        <dbReference type="SAM" id="MobiDB-lite"/>
    </source>
</evidence>
<protein>
    <submittedName>
        <fullName evidence="4">Related to endoglucanase c</fullName>
    </submittedName>
</protein>
<sequence>MRSTSIYSAILALASIAVAQNCPIAFDGRIPAGSTPALFDTESSPFGTGYVKGKDLNFSQIIKLPSVPASLFDASGKSMALEVTLSDKSIFAPSATNVQVGFRRAELQFDGNSGKDNLTLGVKTLHFSVQKDAARPLNTSHEYQLVFLEDSSYSTNQFVLKYGTIVGQAAGQNPDSLVLLGNVNASPVVSLFKTSFTAGVFHNFAVTLNFDANTVTVLYSQGTKPLAVVNGPTKNDLSGQGQYHVGCLKKSTGQGIKDPSKEGFQPTGLNEGIIYGGIFMEDSTGGCVSKSGSATGGTTAAAGTKPGAGAGGNKKDAEVAAADTCP</sequence>
<dbReference type="Proteomes" id="UP000178129">
    <property type="component" value="Unassembled WGS sequence"/>
</dbReference>
<evidence type="ECO:0000259" key="3">
    <source>
        <dbReference type="Pfam" id="PF18271"/>
    </source>
</evidence>
<dbReference type="EMBL" id="FJUW01000061">
    <property type="protein sequence ID" value="CZT11323.1"/>
    <property type="molecule type" value="Genomic_DNA"/>
</dbReference>
<evidence type="ECO:0000313" key="5">
    <source>
        <dbReference type="Proteomes" id="UP000178129"/>
    </source>
</evidence>